<dbReference type="RefSeq" id="WP_192528467.1">
    <property type="nucleotide sequence ID" value="NZ_RRZC01000022.1"/>
</dbReference>
<evidence type="ECO:0000313" key="3">
    <source>
        <dbReference type="Proteomes" id="UP000754821"/>
    </source>
</evidence>
<evidence type="ECO:0000313" key="2">
    <source>
        <dbReference type="EMBL" id="MBE0405015.1"/>
    </source>
</evidence>
<accession>A0ABR9FET9</accession>
<feature type="domain" description="Ribbon-helix-helix protein CopG" evidence="1">
    <location>
        <begin position="14"/>
        <end position="46"/>
    </location>
</feature>
<reference evidence="2 3" key="1">
    <citation type="submission" date="2020-07" db="EMBL/GenBank/DDBJ databases">
        <title>Halophilic bacteria isolated from french cheeses.</title>
        <authorList>
            <person name="Kothe C.I."/>
            <person name="Farah-Kraiem B."/>
            <person name="Renault P."/>
            <person name="Dridi B."/>
        </authorList>
    </citation>
    <scope>NUCLEOTIDE SEQUENCE [LARGE SCALE GENOMIC DNA]</scope>
    <source>
        <strain evidence="2 3">FME16</strain>
    </source>
</reference>
<evidence type="ECO:0000259" key="1">
    <source>
        <dbReference type="Pfam" id="PF01402"/>
    </source>
</evidence>
<name>A0ABR9FET9_9GAMM</name>
<comment type="caution">
    <text evidence="2">The sequence shown here is derived from an EMBL/GenBank/DDBJ whole genome shotgun (WGS) entry which is preliminary data.</text>
</comment>
<keyword evidence="3" id="KW-1185">Reference proteome</keyword>
<gene>
    <name evidence="2" type="ORF">EI163_15860</name>
</gene>
<sequence length="68" mass="7726">MYQDPKRVRSHKATVYLDDYELAIIQAHADYNGVPRAEIMRQMLMKEASDVLGIDLSGLTESIAQRAM</sequence>
<protein>
    <submittedName>
        <fullName evidence="2">Ribbon-helix-helix protein, CopG family</fullName>
    </submittedName>
</protein>
<dbReference type="EMBL" id="RRZC01000022">
    <property type="protein sequence ID" value="MBE0405015.1"/>
    <property type="molecule type" value="Genomic_DNA"/>
</dbReference>
<dbReference type="InterPro" id="IPR002145">
    <property type="entry name" value="CopG"/>
</dbReference>
<dbReference type="Proteomes" id="UP000754821">
    <property type="component" value="Unassembled WGS sequence"/>
</dbReference>
<dbReference type="Pfam" id="PF01402">
    <property type="entry name" value="RHH_1"/>
    <property type="match status" value="1"/>
</dbReference>
<organism evidence="2 3">
    <name type="scientific">Halomonas citrativorans</name>
    <dbReference type="NCBI Taxonomy" id="2742612"/>
    <lineage>
        <taxon>Bacteria</taxon>
        <taxon>Pseudomonadati</taxon>
        <taxon>Pseudomonadota</taxon>
        <taxon>Gammaproteobacteria</taxon>
        <taxon>Oceanospirillales</taxon>
        <taxon>Halomonadaceae</taxon>
        <taxon>Halomonas</taxon>
    </lineage>
</organism>
<proteinExistence type="predicted"/>